<evidence type="ECO:0000256" key="1">
    <source>
        <dbReference type="ARBA" id="ARBA00023125"/>
    </source>
</evidence>
<comment type="caution">
    <text evidence="4">The sequence shown here is derived from an EMBL/GenBank/DDBJ whole genome shotgun (WGS) entry which is preliminary data.</text>
</comment>
<dbReference type="GO" id="GO:0003677">
    <property type="term" value="F:DNA binding"/>
    <property type="evidence" value="ECO:0007669"/>
    <property type="project" value="UniProtKB-UniRule"/>
</dbReference>
<keyword evidence="1 2" id="KW-0238">DNA-binding</keyword>
<dbReference type="OrthoDB" id="9810250at2"/>
<keyword evidence="5" id="KW-1185">Reference proteome</keyword>
<evidence type="ECO:0000313" key="4">
    <source>
        <dbReference type="EMBL" id="TCS77693.1"/>
    </source>
</evidence>
<accession>A0A4R3K4M6</accession>
<gene>
    <name evidence="4" type="ORF">EDD59_1159</name>
</gene>
<dbReference type="Proteomes" id="UP000295726">
    <property type="component" value="Unassembled WGS sequence"/>
</dbReference>
<evidence type="ECO:0000259" key="3">
    <source>
        <dbReference type="PROSITE" id="PS50977"/>
    </source>
</evidence>
<name>A0A4R3K4M6_9FIRM</name>
<reference evidence="4 5" key="1">
    <citation type="submission" date="2019-03" db="EMBL/GenBank/DDBJ databases">
        <title>Genomic Encyclopedia of Type Strains, Phase IV (KMG-IV): sequencing the most valuable type-strain genomes for metagenomic binning, comparative biology and taxonomic classification.</title>
        <authorList>
            <person name="Goeker M."/>
        </authorList>
    </citation>
    <scope>NUCLEOTIDE SEQUENCE [LARGE SCALE GENOMIC DNA]</scope>
    <source>
        <strain evidence="4 5">DSM 29489</strain>
    </source>
</reference>
<dbReference type="AlphaFoldDB" id="A0A4R3K4M6"/>
<dbReference type="RefSeq" id="WP_132381847.1">
    <property type="nucleotide sequence ID" value="NZ_SLZZ01000015.1"/>
</dbReference>
<dbReference type="SUPFAM" id="SSF46689">
    <property type="entry name" value="Homeodomain-like"/>
    <property type="match status" value="1"/>
</dbReference>
<organism evidence="4 5">
    <name type="scientific">Muricomes intestini</name>
    <dbReference type="NCBI Taxonomy" id="1796634"/>
    <lineage>
        <taxon>Bacteria</taxon>
        <taxon>Bacillati</taxon>
        <taxon>Bacillota</taxon>
        <taxon>Clostridia</taxon>
        <taxon>Lachnospirales</taxon>
        <taxon>Lachnospiraceae</taxon>
        <taxon>Muricomes</taxon>
    </lineage>
</organism>
<dbReference type="Gene3D" id="1.10.357.10">
    <property type="entry name" value="Tetracycline Repressor, domain 2"/>
    <property type="match status" value="1"/>
</dbReference>
<dbReference type="EMBL" id="SLZZ01000015">
    <property type="protein sequence ID" value="TCS77693.1"/>
    <property type="molecule type" value="Genomic_DNA"/>
</dbReference>
<dbReference type="PROSITE" id="PS50977">
    <property type="entry name" value="HTH_TETR_2"/>
    <property type="match status" value="1"/>
</dbReference>
<evidence type="ECO:0000313" key="5">
    <source>
        <dbReference type="Proteomes" id="UP000295726"/>
    </source>
</evidence>
<feature type="domain" description="HTH tetR-type" evidence="3">
    <location>
        <begin position="7"/>
        <end position="67"/>
    </location>
</feature>
<proteinExistence type="predicted"/>
<evidence type="ECO:0000256" key="2">
    <source>
        <dbReference type="PROSITE-ProRule" id="PRU00335"/>
    </source>
</evidence>
<feature type="DNA-binding region" description="H-T-H motif" evidence="2">
    <location>
        <begin position="30"/>
        <end position="49"/>
    </location>
</feature>
<dbReference type="InterPro" id="IPR009057">
    <property type="entry name" value="Homeodomain-like_sf"/>
</dbReference>
<protein>
    <submittedName>
        <fullName evidence="4">TetR family transcriptional regulator</fullName>
    </submittedName>
</protein>
<sequence>MADLRFERTEQMLQLNFLKLLETTHFNDISIAKLAKASLIDRTTFYAHYENIYELAEQLIDQYLEHFAKVFEQNIKKRKQEEKFDSYSFLDEELNAYLVENRKKIMLVRALNLGINSFDAKLRRLFKSEYVEALNIPENEFTIYLLVNLAMSNMDFTLEKQRVPSKKELKEGLVKIEEYLS</sequence>
<dbReference type="InterPro" id="IPR001647">
    <property type="entry name" value="HTH_TetR"/>
</dbReference>